<evidence type="ECO:0000256" key="7">
    <source>
        <dbReference type="SAM" id="Phobius"/>
    </source>
</evidence>
<organism evidence="9 10">
    <name type="scientific">Desulfoglaeba alkanexedens ALDC</name>
    <dbReference type="NCBI Taxonomy" id="980445"/>
    <lineage>
        <taxon>Bacteria</taxon>
        <taxon>Pseudomonadati</taxon>
        <taxon>Thermodesulfobacteriota</taxon>
        <taxon>Syntrophobacteria</taxon>
        <taxon>Syntrophobacterales</taxon>
        <taxon>Syntrophobacteraceae</taxon>
        <taxon>Desulfoglaeba</taxon>
    </lineage>
</organism>
<dbReference type="PRINTS" id="PR01837">
    <property type="entry name" value="MGTCSAPBPROT"/>
</dbReference>
<reference evidence="9 10" key="2">
    <citation type="submission" date="2019-05" db="EMBL/GenBank/DDBJ databases">
        <authorList>
            <person name="Suflita J.M."/>
            <person name="Marks C.R."/>
        </authorList>
    </citation>
    <scope>NUCLEOTIDE SEQUENCE [LARGE SCALE GENOMIC DNA]</scope>
    <source>
        <strain evidence="9 10">ALDC</strain>
    </source>
</reference>
<evidence type="ECO:0000313" key="9">
    <source>
        <dbReference type="EMBL" id="QCQ21145.1"/>
    </source>
</evidence>
<dbReference type="EMBL" id="CP040098">
    <property type="protein sequence ID" value="QCQ21145.1"/>
    <property type="molecule type" value="Genomic_DNA"/>
</dbReference>
<keyword evidence="4 7" id="KW-0812">Transmembrane</keyword>
<dbReference type="InterPro" id="IPR003416">
    <property type="entry name" value="MgtC/SapB/SrpB/YhiD_fam"/>
</dbReference>
<accession>A0A4P8L2G6</accession>
<comment type="similarity">
    <text evidence="2">Belongs to the MgtC/SapB family.</text>
</comment>
<dbReference type="GO" id="GO:0005886">
    <property type="term" value="C:plasma membrane"/>
    <property type="evidence" value="ECO:0007669"/>
    <property type="project" value="UniProtKB-SubCell"/>
</dbReference>
<evidence type="ECO:0000259" key="8">
    <source>
        <dbReference type="Pfam" id="PF02308"/>
    </source>
</evidence>
<dbReference type="OrthoDB" id="9811198at2"/>
<dbReference type="PANTHER" id="PTHR33778:SF1">
    <property type="entry name" value="MAGNESIUM TRANSPORTER YHID-RELATED"/>
    <property type="match status" value="1"/>
</dbReference>
<name>A0A4P8L2G6_9BACT</name>
<sequence>MWLQQEYFTEIGKLLLAALLGGAIGFERESHGQSAGFRTNLLVCMGACLMMLLSLHMESLYRHLDEDSVVRVDPGRIASYAIASMGFLGAGAIIKGKGSVRGLTTAASLWLVTGVGLSVGAGYLLPAVFTTLVSLVILYNLRVIKIGIPRDIYTILTLTFQGCDRPLGEIRNVLSEYPELDLRFVNYHCSMKDCTVTYRLRFISKDNIGWGKITGRLKMLPGLVELRWDESDVP</sequence>
<dbReference type="AlphaFoldDB" id="A0A4P8L2G6"/>
<evidence type="ECO:0000313" key="10">
    <source>
        <dbReference type="Proteomes" id="UP000298602"/>
    </source>
</evidence>
<proteinExistence type="inferred from homology"/>
<evidence type="ECO:0000256" key="1">
    <source>
        <dbReference type="ARBA" id="ARBA00004651"/>
    </source>
</evidence>
<keyword evidence="10" id="KW-1185">Reference proteome</keyword>
<feature type="domain" description="MgtC/SapB/SrpB/YhiD N-terminal" evidence="8">
    <location>
        <begin position="14"/>
        <end position="144"/>
    </location>
</feature>
<feature type="transmembrane region" description="Helical" evidence="7">
    <location>
        <begin position="38"/>
        <end position="57"/>
    </location>
</feature>
<feature type="transmembrane region" description="Helical" evidence="7">
    <location>
        <begin position="123"/>
        <end position="141"/>
    </location>
</feature>
<dbReference type="Proteomes" id="UP000298602">
    <property type="component" value="Chromosome"/>
</dbReference>
<evidence type="ECO:0000256" key="5">
    <source>
        <dbReference type="ARBA" id="ARBA00022989"/>
    </source>
</evidence>
<protein>
    <submittedName>
        <fullName evidence="9">MgtC/SapB family protein</fullName>
    </submittedName>
</protein>
<reference evidence="9 10" key="1">
    <citation type="submission" date="2019-05" db="EMBL/GenBank/DDBJ databases">
        <title>The Complete Genome Sequence of the n-alkane-degrading Desulfoglaeba alkanexedens ALDC reveals multiple alkylsuccinate synthase gene clusters.</title>
        <authorList>
            <person name="Callaghan A.V."/>
            <person name="Davidova I.A."/>
            <person name="Duncan K.E."/>
            <person name="Morris B."/>
            <person name="McInerney M.J."/>
        </authorList>
    </citation>
    <scope>NUCLEOTIDE SEQUENCE [LARGE SCALE GENOMIC DNA]</scope>
    <source>
        <strain evidence="9 10">ALDC</strain>
    </source>
</reference>
<evidence type="ECO:0000256" key="4">
    <source>
        <dbReference type="ARBA" id="ARBA00022692"/>
    </source>
</evidence>
<keyword evidence="3" id="KW-1003">Cell membrane</keyword>
<gene>
    <name evidence="9" type="ORF">FDQ92_02400</name>
</gene>
<keyword evidence="6 7" id="KW-0472">Membrane</keyword>
<dbReference type="Pfam" id="PF02308">
    <property type="entry name" value="MgtC"/>
    <property type="match status" value="1"/>
</dbReference>
<evidence type="ECO:0000256" key="3">
    <source>
        <dbReference type="ARBA" id="ARBA00022475"/>
    </source>
</evidence>
<feature type="transmembrane region" description="Helical" evidence="7">
    <location>
        <begin position="77"/>
        <end position="93"/>
    </location>
</feature>
<dbReference type="KEGG" id="dax:FDQ92_02400"/>
<dbReference type="InterPro" id="IPR049177">
    <property type="entry name" value="MgtC_SapB_SrpB_YhiD_N"/>
</dbReference>
<keyword evidence="5 7" id="KW-1133">Transmembrane helix</keyword>
<feature type="transmembrane region" description="Helical" evidence="7">
    <location>
        <begin position="6"/>
        <end position="26"/>
    </location>
</feature>
<evidence type="ECO:0000256" key="2">
    <source>
        <dbReference type="ARBA" id="ARBA00009298"/>
    </source>
</evidence>
<dbReference type="PANTHER" id="PTHR33778">
    <property type="entry name" value="PROTEIN MGTC"/>
    <property type="match status" value="1"/>
</dbReference>
<comment type="subcellular location">
    <subcellularLocation>
        <location evidence="1">Cell membrane</location>
        <topology evidence="1">Multi-pass membrane protein</topology>
    </subcellularLocation>
</comment>
<evidence type="ECO:0000256" key="6">
    <source>
        <dbReference type="ARBA" id="ARBA00023136"/>
    </source>
</evidence>
<dbReference type="RefSeq" id="WP_137423114.1">
    <property type="nucleotide sequence ID" value="NZ_CP040098.1"/>
</dbReference>